<evidence type="ECO:0000313" key="11">
    <source>
        <dbReference type="EMBL" id="TLS49228.1"/>
    </source>
</evidence>
<dbReference type="CDD" id="cd06225">
    <property type="entry name" value="HAMP"/>
    <property type="match status" value="1"/>
</dbReference>
<dbReference type="SMART" id="SM00304">
    <property type="entry name" value="HAMP"/>
    <property type="match status" value="1"/>
</dbReference>
<feature type="domain" description="HAMP" evidence="10">
    <location>
        <begin position="310"/>
        <end position="362"/>
    </location>
</feature>
<keyword evidence="5 9" id="KW-0812">Transmembrane</keyword>
<dbReference type="GO" id="GO:0000155">
    <property type="term" value="F:phosphorelay sensor kinase activity"/>
    <property type="evidence" value="ECO:0007669"/>
    <property type="project" value="InterPro"/>
</dbReference>
<dbReference type="Pfam" id="PF02518">
    <property type="entry name" value="HATPase_c"/>
    <property type="match status" value="1"/>
</dbReference>
<keyword evidence="12" id="KW-1185">Reference proteome</keyword>
<keyword evidence="2" id="KW-1003">Cell membrane</keyword>
<evidence type="ECO:0000256" key="3">
    <source>
        <dbReference type="ARBA" id="ARBA00022553"/>
    </source>
</evidence>
<sequence>MKIRTKLILTNLFLVLFLLGSLTYVFMKRSTDLVFETIAENNELSLSQVASNLDNKLQSYEEIANAIFLNNALDLAATKRYTDDREAYRMYFDYYQPFVSAIQISKDIYNFHQYSDNPTFRFANVFAIDETVRGSDWYRRTLETRNGGIWTMPYVTAGDNRPVFSFRKRLNNFDRDSERVVSLEIKIDVLLDLINEESKSKRFLFILPNGDVLLDTAAEEPYAAIDALPFRDQLASGASSGNFTYRNSGETYQIFFQTLDSRNTIKGMKVVSYVPLTEIMPKIDQLKSLAVALLLVAFLVSALLISIFSVGLTRRLSELSGKMRTLSRDNFESFVVVKGKDEVAQLGEMFNMMVRRLRELIREVYQSELDRREHELRTKEVELYALQTQINPHFLFNVLNMIRGKLLISGERENAKVVGLLAKSFRMMLKKGGQTIPLAEEMEFVDIYLQIQQYRFGDKFSYSIELDESFGGADVPKLCVQPLVENALSHGVELNPVRSHIRIRGEAKDGRLHITVADDGLGMPAARLAEVRGWLRQADSLELDAHIGLRNVHLRLRQLYGDEYGLVVDSEEGRGTQVTMIIPTATATRKEEVS</sequence>
<proteinExistence type="predicted"/>
<evidence type="ECO:0000256" key="2">
    <source>
        <dbReference type="ARBA" id="ARBA00022475"/>
    </source>
</evidence>
<protein>
    <submittedName>
        <fullName evidence="11">Sensor histidine kinase</fullName>
    </submittedName>
</protein>
<evidence type="ECO:0000313" key="12">
    <source>
        <dbReference type="Proteomes" id="UP000309676"/>
    </source>
</evidence>
<dbReference type="InterPro" id="IPR003660">
    <property type="entry name" value="HAMP_dom"/>
</dbReference>
<dbReference type="SUPFAM" id="SSF158472">
    <property type="entry name" value="HAMP domain-like"/>
    <property type="match status" value="1"/>
</dbReference>
<dbReference type="InterPro" id="IPR003594">
    <property type="entry name" value="HATPase_dom"/>
</dbReference>
<evidence type="ECO:0000259" key="10">
    <source>
        <dbReference type="PROSITE" id="PS50885"/>
    </source>
</evidence>
<evidence type="ECO:0000256" key="4">
    <source>
        <dbReference type="ARBA" id="ARBA00022679"/>
    </source>
</evidence>
<name>A0A5R9G705_9BACL</name>
<dbReference type="Pfam" id="PF02743">
    <property type="entry name" value="dCache_1"/>
    <property type="match status" value="1"/>
</dbReference>
<dbReference type="InterPro" id="IPR010559">
    <property type="entry name" value="Sig_transdc_His_kin_internal"/>
</dbReference>
<dbReference type="InterPro" id="IPR036890">
    <property type="entry name" value="HATPase_C_sf"/>
</dbReference>
<comment type="subcellular location">
    <subcellularLocation>
        <location evidence="1">Cell membrane</location>
        <topology evidence="1">Multi-pass membrane protein</topology>
    </subcellularLocation>
</comment>
<evidence type="ECO:0000256" key="1">
    <source>
        <dbReference type="ARBA" id="ARBA00004651"/>
    </source>
</evidence>
<dbReference type="EMBL" id="VCIW01000023">
    <property type="protein sequence ID" value="TLS49228.1"/>
    <property type="molecule type" value="Genomic_DNA"/>
</dbReference>
<accession>A0A5R9G705</accession>
<dbReference type="SUPFAM" id="SSF55874">
    <property type="entry name" value="ATPase domain of HSP90 chaperone/DNA topoisomerase II/histidine kinase"/>
    <property type="match status" value="1"/>
</dbReference>
<feature type="transmembrane region" description="Helical" evidence="9">
    <location>
        <begin position="289"/>
        <end position="313"/>
    </location>
</feature>
<dbReference type="PROSITE" id="PS50885">
    <property type="entry name" value="HAMP"/>
    <property type="match status" value="1"/>
</dbReference>
<keyword evidence="3" id="KW-0597">Phosphoprotein</keyword>
<dbReference type="Pfam" id="PF06580">
    <property type="entry name" value="His_kinase"/>
    <property type="match status" value="1"/>
</dbReference>
<dbReference type="RefSeq" id="WP_138197426.1">
    <property type="nucleotide sequence ID" value="NZ_VCIW01000023.1"/>
</dbReference>
<keyword evidence="4" id="KW-0808">Transferase</keyword>
<dbReference type="OrthoDB" id="9776552at2"/>
<evidence type="ECO:0000256" key="7">
    <source>
        <dbReference type="ARBA" id="ARBA00022989"/>
    </source>
</evidence>
<evidence type="ECO:0000256" key="5">
    <source>
        <dbReference type="ARBA" id="ARBA00022692"/>
    </source>
</evidence>
<reference evidence="11 12" key="1">
    <citation type="submission" date="2019-05" db="EMBL/GenBank/DDBJ databases">
        <authorList>
            <person name="Narsing Rao M.P."/>
            <person name="Li W.J."/>
        </authorList>
    </citation>
    <scope>NUCLEOTIDE SEQUENCE [LARGE SCALE GENOMIC DNA]</scope>
    <source>
        <strain evidence="11 12">SYSU_K30003</strain>
    </source>
</reference>
<keyword evidence="6 11" id="KW-0418">Kinase</keyword>
<organism evidence="11 12">
    <name type="scientific">Paenibacillus antri</name>
    <dbReference type="NCBI Taxonomy" id="2582848"/>
    <lineage>
        <taxon>Bacteria</taxon>
        <taxon>Bacillati</taxon>
        <taxon>Bacillota</taxon>
        <taxon>Bacilli</taxon>
        <taxon>Bacillales</taxon>
        <taxon>Paenibacillaceae</taxon>
        <taxon>Paenibacillus</taxon>
    </lineage>
</organism>
<dbReference type="Gene3D" id="6.10.340.10">
    <property type="match status" value="1"/>
</dbReference>
<dbReference type="SMART" id="SM00387">
    <property type="entry name" value="HATPase_c"/>
    <property type="match status" value="1"/>
</dbReference>
<dbReference type="GO" id="GO:0005886">
    <property type="term" value="C:plasma membrane"/>
    <property type="evidence" value="ECO:0007669"/>
    <property type="project" value="UniProtKB-SubCell"/>
</dbReference>
<dbReference type="Gene3D" id="3.30.565.10">
    <property type="entry name" value="Histidine kinase-like ATPase, C-terminal domain"/>
    <property type="match status" value="1"/>
</dbReference>
<evidence type="ECO:0000256" key="8">
    <source>
        <dbReference type="ARBA" id="ARBA00023136"/>
    </source>
</evidence>
<gene>
    <name evidence="11" type="ORF">FE782_26745</name>
</gene>
<dbReference type="Pfam" id="PF00672">
    <property type="entry name" value="HAMP"/>
    <property type="match status" value="1"/>
</dbReference>
<evidence type="ECO:0000256" key="9">
    <source>
        <dbReference type="SAM" id="Phobius"/>
    </source>
</evidence>
<dbReference type="InterPro" id="IPR050640">
    <property type="entry name" value="Bact_2-comp_sensor_kinase"/>
</dbReference>
<keyword evidence="8 9" id="KW-0472">Membrane</keyword>
<evidence type="ECO:0000256" key="6">
    <source>
        <dbReference type="ARBA" id="ARBA00022777"/>
    </source>
</evidence>
<dbReference type="AlphaFoldDB" id="A0A5R9G705"/>
<keyword evidence="7 9" id="KW-1133">Transmembrane helix</keyword>
<dbReference type="PANTHER" id="PTHR34220">
    <property type="entry name" value="SENSOR HISTIDINE KINASE YPDA"/>
    <property type="match status" value="1"/>
</dbReference>
<dbReference type="PANTHER" id="PTHR34220:SF7">
    <property type="entry name" value="SENSOR HISTIDINE KINASE YPDA"/>
    <property type="match status" value="1"/>
</dbReference>
<feature type="transmembrane region" description="Helical" evidence="9">
    <location>
        <begin position="7"/>
        <end position="27"/>
    </location>
</feature>
<dbReference type="Proteomes" id="UP000309676">
    <property type="component" value="Unassembled WGS sequence"/>
</dbReference>
<dbReference type="InterPro" id="IPR033479">
    <property type="entry name" value="dCache_1"/>
</dbReference>
<comment type="caution">
    <text evidence="11">The sequence shown here is derived from an EMBL/GenBank/DDBJ whole genome shotgun (WGS) entry which is preliminary data.</text>
</comment>